<evidence type="ECO:0000313" key="3">
    <source>
        <dbReference type="EMBL" id="AQU70900.1"/>
    </source>
</evidence>
<name>A0A1U9R3B2_STRNV</name>
<keyword evidence="4" id="KW-1185">Reference proteome</keyword>
<dbReference type="Proteomes" id="UP000189677">
    <property type="component" value="Chromosome"/>
</dbReference>
<sequence>MSPDDTTASRALNRLTLTATTATGALALVAIVAFGVFAIGSTSATGTRDEGAAAVATAEPAAPPTDTASALPAEDIDPVALLRRDPKVSGQVKADLKPCSENAYPVDTSYGNLTGGTAPDVVVNVMSCDDAVGLGTYVYRESDQQRYENVFVAEEPAVYATIDRGDLVVTRQVYAKGDPVSYPSGEDIVTYSWADTSFTERYRVRNNYSGAVGNGPVDAPAPSASIGN</sequence>
<gene>
    <name evidence="3" type="ORF">BBN63_14065</name>
</gene>
<accession>A0A1U9R3B2</accession>
<keyword evidence="2" id="KW-0812">Transmembrane</keyword>
<dbReference type="KEGG" id="snw:BBN63_14065"/>
<dbReference type="AlphaFoldDB" id="A0A1U9R3B2"/>
<organism evidence="3 4">
    <name type="scientific">Streptomyces niveus</name>
    <name type="common">Streptomyces spheroides</name>
    <dbReference type="NCBI Taxonomy" id="193462"/>
    <lineage>
        <taxon>Bacteria</taxon>
        <taxon>Bacillati</taxon>
        <taxon>Actinomycetota</taxon>
        <taxon>Actinomycetes</taxon>
        <taxon>Kitasatosporales</taxon>
        <taxon>Streptomycetaceae</taxon>
        <taxon>Streptomyces</taxon>
    </lineage>
</organism>
<keyword evidence="2" id="KW-0472">Membrane</keyword>
<keyword evidence="2" id="KW-1133">Transmembrane helix</keyword>
<protein>
    <recommendedName>
        <fullName evidence="5">Lipoprotein CseA</fullName>
    </recommendedName>
</protein>
<evidence type="ECO:0000256" key="1">
    <source>
        <dbReference type="SAM" id="MobiDB-lite"/>
    </source>
</evidence>
<evidence type="ECO:0008006" key="5">
    <source>
        <dbReference type="Google" id="ProtNLM"/>
    </source>
</evidence>
<reference evidence="3 4" key="1">
    <citation type="submission" date="2016-11" db="EMBL/GenBank/DDBJ databases">
        <title>Complete genome sequence of Streptomyces niveus SCSIO 3406.</title>
        <authorList>
            <person name="Zhu Q."/>
            <person name="Cheng W."/>
            <person name="Song Y."/>
            <person name="Li Q."/>
            <person name="Ju J."/>
        </authorList>
    </citation>
    <scope>NUCLEOTIDE SEQUENCE [LARGE SCALE GENOMIC DNA]</scope>
    <source>
        <strain evidence="3 4">SCSIO 3406</strain>
    </source>
</reference>
<dbReference type="EMBL" id="CP018047">
    <property type="protein sequence ID" value="AQU70900.1"/>
    <property type="molecule type" value="Genomic_DNA"/>
</dbReference>
<evidence type="ECO:0000313" key="4">
    <source>
        <dbReference type="Proteomes" id="UP000189677"/>
    </source>
</evidence>
<feature type="transmembrane region" description="Helical" evidence="2">
    <location>
        <begin position="20"/>
        <end position="39"/>
    </location>
</feature>
<evidence type="ECO:0000256" key="2">
    <source>
        <dbReference type="SAM" id="Phobius"/>
    </source>
</evidence>
<proteinExistence type="predicted"/>
<feature type="region of interest" description="Disordered" evidence="1">
    <location>
        <begin position="209"/>
        <end position="228"/>
    </location>
</feature>